<evidence type="ECO:0000313" key="2">
    <source>
        <dbReference type="EMBL" id="KAJ8879902.1"/>
    </source>
</evidence>
<evidence type="ECO:0000256" key="1">
    <source>
        <dbReference type="SAM" id="MobiDB-lite"/>
    </source>
</evidence>
<dbReference type="EMBL" id="JARBHB010000007">
    <property type="protein sequence ID" value="KAJ8879902.1"/>
    <property type="molecule type" value="Genomic_DNA"/>
</dbReference>
<accession>A0ABQ9H6H9</accession>
<protein>
    <submittedName>
        <fullName evidence="2">Uncharacterized protein</fullName>
    </submittedName>
</protein>
<dbReference type="Proteomes" id="UP001159363">
    <property type="component" value="Chromosome 6"/>
</dbReference>
<evidence type="ECO:0000313" key="3">
    <source>
        <dbReference type="Proteomes" id="UP001159363"/>
    </source>
</evidence>
<name>A0ABQ9H6H9_9NEOP</name>
<gene>
    <name evidence="2" type="ORF">PR048_020522</name>
</gene>
<organism evidence="2 3">
    <name type="scientific">Dryococelus australis</name>
    <dbReference type="NCBI Taxonomy" id="614101"/>
    <lineage>
        <taxon>Eukaryota</taxon>
        <taxon>Metazoa</taxon>
        <taxon>Ecdysozoa</taxon>
        <taxon>Arthropoda</taxon>
        <taxon>Hexapoda</taxon>
        <taxon>Insecta</taxon>
        <taxon>Pterygota</taxon>
        <taxon>Neoptera</taxon>
        <taxon>Polyneoptera</taxon>
        <taxon>Phasmatodea</taxon>
        <taxon>Verophasmatodea</taxon>
        <taxon>Anareolatae</taxon>
        <taxon>Phasmatidae</taxon>
        <taxon>Eurycanthinae</taxon>
        <taxon>Dryococelus</taxon>
    </lineage>
</organism>
<sequence>MLNGAAQISSITLFCTLAYSVTALRRLRDEQLLVERNGYGECRLAPSRGTLDFREEISRAPQQIDSLETRRCVFCQTEPGEEFPGRQPDQQVETCDNRTEHLPRRRHRGANPRPSDYKSATLPLSITPQRQHDSDKTDAKHMDTEVDFAIGSQFIRHAMDDSERIADLQGNNHLKVHAADQELRTFNSKRRRHHAPFHFSITQHPTASGTRLQGLLGLLKIYNESLSSGLFSIPWKKGSLWILHKEGEKDPEGPKSYRSLPLLPVLGKLINRRLTMAMEAEGTPKRETIRFQQRNGYRLCSA</sequence>
<comment type="caution">
    <text evidence="2">The sequence shown here is derived from an EMBL/GenBank/DDBJ whole genome shotgun (WGS) entry which is preliminary data.</text>
</comment>
<proteinExistence type="predicted"/>
<reference evidence="2 3" key="1">
    <citation type="submission" date="2023-02" db="EMBL/GenBank/DDBJ databases">
        <title>LHISI_Scaffold_Assembly.</title>
        <authorList>
            <person name="Stuart O.P."/>
            <person name="Cleave R."/>
            <person name="Magrath M.J.L."/>
            <person name="Mikheyev A.S."/>
        </authorList>
    </citation>
    <scope>NUCLEOTIDE SEQUENCE [LARGE SCALE GENOMIC DNA]</scope>
    <source>
        <strain evidence="2">Daus_M_001</strain>
        <tissue evidence="2">Leg muscle</tissue>
    </source>
</reference>
<feature type="compositionally biased region" description="Basic and acidic residues" evidence="1">
    <location>
        <begin position="130"/>
        <end position="140"/>
    </location>
</feature>
<feature type="region of interest" description="Disordered" evidence="1">
    <location>
        <begin position="78"/>
        <end position="140"/>
    </location>
</feature>
<keyword evidence="3" id="KW-1185">Reference proteome</keyword>